<dbReference type="Pfam" id="PF20341">
    <property type="entry name" value="DUF6636"/>
    <property type="match status" value="1"/>
</dbReference>
<sequence>MTVQDSTSLACGSEFATDGTAMTLDYGESVKSGAFACTSADDGVRCWNQQNGHGFKIARAGYSTF</sequence>
<dbReference type="EMBL" id="JAPTMY010000002">
    <property type="protein sequence ID" value="MCZ0856663.1"/>
    <property type="molecule type" value="Genomic_DNA"/>
</dbReference>
<comment type="caution">
    <text evidence="1">The sequence shown here is derived from an EMBL/GenBank/DDBJ whole genome shotgun (WGS) entry which is preliminary data.</text>
</comment>
<dbReference type="RefSeq" id="WP_268916393.1">
    <property type="nucleotide sequence ID" value="NZ_CP124548.1"/>
</dbReference>
<protein>
    <submittedName>
        <fullName evidence="1">Uncharacterized protein</fullName>
    </submittedName>
</protein>
<evidence type="ECO:0000313" key="1">
    <source>
        <dbReference type="EMBL" id="MCZ0856663.1"/>
    </source>
</evidence>
<organism evidence="1 2">
    <name type="scientific">Actinomyces israelii</name>
    <dbReference type="NCBI Taxonomy" id="1659"/>
    <lineage>
        <taxon>Bacteria</taxon>
        <taxon>Bacillati</taxon>
        <taxon>Actinomycetota</taxon>
        <taxon>Actinomycetes</taxon>
        <taxon>Actinomycetales</taxon>
        <taxon>Actinomycetaceae</taxon>
        <taxon>Actinomyces</taxon>
    </lineage>
</organism>
<gene>
    <name evidence="1" type="ORF">OHJ16_01180</name>
</gene>
<reference evidence="1" key="1">
    <citation type="submission" date="2022-10" db="EMBL/GenBank/DDBJ databases">
        <title>Genome sequence of Actinomyces israelii ATCC 10048.</title>
        <authorList>
            <person name="Watt R.M."/>
            <person name="Tong W.M."/>
        </authorList>
    </citation>
    <scope>NUCLEOTIDE SEQUENCE</scope>
    <source>
        <strain evidence="1">ATCC 10048</strain>
    </source>
</reference>
<dbReference type="Proteomes" id="UP001072034">
    <property type="component" value="Unassembled WGS sequence"/>
</dbReference>
<dbReference type="InterPro" id="IPR046576">
    <property type="entry name" value="DUF6636"/>
</dbReference>
<proteinExistence type="predicted"/>
<accession>A0ABT4I4K1</accession>
<evidence type="ECO:0000313" key="2">
    <source>
        <dbReference type="Proteomes" id="UP001072034"/>
    </source>
</evidence>
<keyword evidence="2" id="KW-1185">Reference proteome</keyword>
<name>A0ABT4I4K1_9ACTO</name>